<feature type="transmembrane region" description="Helical" evidence="5">
    <location>
        <begin position="93"/>
        <end position="111"/>
    </location>
</feature>
<feature type="transmembrane region" description="Helical" evidence="5">
    <location>
        <begin position="205"/>
        <end position="230"/>
    </location>
</feature>
<evidence type="ECO:0000313" key="8">
    <source>
        <dbReference type="EMBL" id="CAB5032330.1"/>
    </source>
</evidence>
<evidence type="ECO:0000259" key="6">
    <source>
        <dbReference type="Pfam" id="PF00892"/>
    </source>
</evidence>
<dbReference type="SUPFAM" id="SSF103481">
    <property type="entry name" value="Multidrug resistance efflux transporter EmrE"/>
    <property type="match status" value="2"/>
</dbReference>
<sequence length="294" mass="31485">MSKRGWILFLALSLIWGLPYLMIRVALREVDPGTLIFFRTVPAALLILPWAAWTGRLTPLKKHVGWLLIYTVVEFGIPWLLMTEAERHLSSSLTALLVACVPLLAVVIYHFTTARERFGPRRITGLLLGAFGVGCVVGLSIQGTSWIGVVLMVGCVIGYTVGPLIISTRLAHLPGPGVVGASIGLVALAYLPFGVTHLPSHMSLTVIGAVLVLSLVCTLAGFLIFFSLIVEVGPSRMTVVTYINPAVAILLGVVLLNEQFTIGMIIGFPLIVLGSILATSQSVSIEKPLQSPAE</sequence>
<feature type="transmembrane region" description="Helical" evidence="5">
    <location>
        <begin position="262"/>
        <end position="280"/>
    </location>
</feature>
<dbReference type="InterPro" id="IPR000620">
    <property type="entry name" value="EamA_dom"/>
</dbReference>
<evidence type="ECO:0000256" key="1">
    <source>
        <dbReference type="ARBA" id="ARBA00004141"/>
    </source>
</evidence>
<feature type="transmembrane region" description="Helical" evidence="5">
    <location>
        <begin position="7"/>
        <end position="27"/>
    </location>
</feature>
<protein>
    <submittedName>
        <fullName evidence="7">Unannotated protein</fullName>
    </submittedName>
</protein>
<feature type="domain" description="EamA" evidence="6">
    <location>
        <begin position="4"/>
        <end position="136"/>
    </location>
</feature>
<dbReference type="PANTHER" id="PTHR32322:SF2">
    <property type="entry name" value="EAMA DOMAIN-CONTAINING PROTEIN"/>
    <property type="match status" value="1"/>
</dbReference>
<dbReference type="EMBL" id="CAFBPM010000031">
    <property type="protein sequence ID" value="CAB5032330.1"/>
    <property type="molecule type" value="Genomic_DNA"/>
</dbReference>
<evidence type="ECO:0000256" key="4">
    <source>
        <dbReference type="ARBA" id="ARBA00023136"/>
    </source>
</evidence>
<feature type="transmembrane region" description="Helical" evidence="5">
    <location>
        <begin position="33"/>
        <end position="52"/>
    </location>
</feature>
<feature type="transmembrane region" description="Helical" evidence="5">
    <location>
        <begin position="123"/>
        <end position="141"/>
    </location>
</feature>
<evidence type="ECO:0000256" key="2">
    <source>
        <dbReference type="ARBA" id="ARBA00022692"/>
    </source>
</evidence>
<evidence type="ECO:0000256" key="3">
    <source>
        <dbReference type="ARBA" id="ARBA00022989"/>
    </source>
</evidence>
<dbReference type="PANTHER" id="PTHR32322">
    <property type="entry name" value="INNER MEMBRANE TRANSPORTER"/>
    <property type="match status" value="1"/>
</dbReference>
<feature type="transmembrane region" description="Helical" evidence="5">
    <location>
        <begin position="173"/>
        <end position="193"/>
    </location>
</feature>
<organism evidence="7">
    <name type="scientific">freshwater metagenome</name>
    <dbReference type="NCBI Taxonomy" id="449393"/>
    <lineage>
        <taxon>unclassified sequences</taxon>
        <taxon>metagenomes</taxon>
        <taxon>ecological metagenomes</taxon>
    </lineage>
</organism>
<feature type="transmembrane region" description="Helical" evidence="5">
    <location>
        <begin position="64"/>
        <end position="81"/>
    </location>
</feature>
<feature type="transmembrane region" description="Helical" evidence="5">
    <location>
        <begin position="237"/>
        <end position="256"/>
    </location>
</feature>
<evidence type="ECO:0000256" key="5">
    <source>
        <dbReference type="SAM" id="Phobius"/>
    </source>
</evidence>
<dbReference type="EMBL" id="CAFBLT010000003">
    <property type="protein sequence ID" value="CAB4883694.1"/>
    <property type="molecule type" value="Genomic_DNA"/>
</dbReference>
<keyword evidence="2 5" id="KW-0812">Transmembrane</keyword>
<evidence type="ECO:0000313" key="7">
    <source>
        <dbReference type="EMBL" id="CAB4883694.1"/>
    </source>
</evidence>
<dbReference type="Pfam" id="PF00892">
    <property type="entry name" value="EamA"/>
    <property type="match status" value="2"/>
</dbReference>
<dbReference type="GO" id="GO:0016020">
    <property type="term" value="C:membrane"/>
    <property type="evidence" value="ECO:0007669"/>
    <property type="project" value="UniProtKB-SubCell"/>
</dbReference>
<keyword evidence="3 5" id="KW-1133">Transmembrane helix</keyword>
<comment type="subcellular location">
    <subcellularLocation>
        <location evidence="1">Membrane</location>
        <topology evidence="1">Multi-pass membrane protein</topology>
    </subcellularLocation>
</comment>
<feature type="domain" description="EamA" evidence="6">
    <location>
        <begin position="147"/>
        <end position="278"/>
    </location>
</feature>
<proteinExistence type="predicted"/>
<accession>A0A6J7ER18</accession>
<feature type="transmembrane region" description="Helical" evidence="5">
    <location>
        <begin position="147"/>
        <end position="166"/>
    </location>
</feature>
<dbReference type="InterPro" id="IPR037185">
    <property type="entry name" value="EmrE-like"/>
</dbReference>
<reference evidence="7" key="1">
    <citation type="submission" date="2020-05" db="EMBL/GenBank/DDBJ databases">
        <authorList>
            <person name="Chiriac C."/>
            <person name="Salcher M."/>
            <person name="Ghai R."/>
            <person name="Kavagutti S V."/>
        </authorList>
    </citation>
    <scope>NUCLEOTIDE SEQUENCE</scope>
</reference>
<keyword evidence="4 5" id="KW-0472">Membrane</keyword>
<name>A0A6J7ER18_9ZZZZ</name>
<gene>
    <name evidence="7" type="ORF">UFOPK3427_01802</name>
    <name evidence="8" type="ORF">UFOPK4112_01814</name>
</gene>
<dbReference type="InterPro" id="IPR050638">
    <property type="entry name" value="AA-Vitamin_Transporters"/>
</dbReference>
<dbReference type="AlphaFoldDB" id="A0A6J7ER18"/>